<evidence type="ECO:0000256" key="9">
    <source>
        <dbReference type="SAM" id="Phobius"/>
    </source>
</evidence>
<reference evidence="10 11" key="1">
    <citation type="submission" date="2016-10" db="EMBL/GenBank/DDBJ databases">
        <authorList>
            <person name="Varghese N."/>
            <person name="Submissions S."/>
        </authorList>
    </citation>
    <scope>NUCLEOTIDE SEQUENCE [LARGE SCALE GENOMIC DNA]</scope>
    <source>
        <strain evidence="10 11">DSM 20586</strain>
    </source>
</reference>
<keyword evidence="7 9" id="KW-0472">Membrane</keyword>
<evidence type="ECO:0000256" key="1">
    <source>
        <dbReference type="ARBA" id="ARBA00004651"/>
    </source>
</evidence>
<comment type="caution">
    <text evidence="10">The sequence shown here is derived from an EMBL/GenBank/DDBJ whole genome shotgun (WGS) entry which is preliminary data.</text>
</comment>
<dbReference type="GO" id="GO:0055085">
    <property type="term" value="P:transmembrane transport"/>
    <property type="evidence" value="ECO:0007669"/>
    <property type="project" value="TreeGrafter"/>
</dbReference>
<evidence type="ECO:0000256" key="6">
    <source>
        <dbReference type="ARBA" id="ARBA00022989"/>
    </source>
</evidence>
<keyword evidence="6 9" id="KW-1133">Transmembrane helix</keyword>
<evidence type="ECO:0000256" key="8">
    <source>
        <dbReference type="SAM" id="MobiDB-lite"/>
    </source>
</evidence>
<dbReference type="EMBL" id="FNSH01000001">
    <property type="protein sequence ID" value="SEB48008.1"/>
    <property type="molecule type" value="Genomic_DNA"/>
</dbReference>
<feature type="region of interest" description="Disordered" evidence="8">
    <location>
        <begin position="452"/>
        <end position="518"/>
    </location>
</feature>
<keyword evidence="4" id="KW-1003">Cell membrane</keyword>
<feature type="transmembrane region" description="Helical" evidence="9">
    <location>
        <begin position="328"/>
        <end position="352"/>
    </location>
</feature>
<keyword evidence="5 9" id="KW-0812">Transmembrane</keyword>
<feature type="transmembrane region" description="Helical" evidence="9">
    <location>
        <begin position="52"/>
        <end position="73"/>
    </location>
</feature>
<accession>A0AB38A566</accession>
<comment type="subcellular location">
    <subcellularLocation>
        <location evidence="1">Cell membrane</location>
        <topology evidence="1">Multi-pass membrane protein</topology>
    </subcellularLocation>
</comment>
<feature type="transmembrane region" description="Helical" evidence="9">
    <location>
        <begin position="237"/>
        <end position="256"/>
    </location>
</feature>
<sequence length="518" mass="55767">MSTSCNQQHDTEQYDNEQLSQSRRMLVIVWAAIGCLALLFVAIQVLGKVWPAVQLLLWGIVIGFICSPITNWLEDHKVPRGLAAFLSLLVMVGIVSLVFTLLLPPFIEQTINLLRNVPSYVSSLQEMFSQFMKEHQTIAGTDVQAMLSSSISSLSDVLSRLATDMAGKLSGGIVTNIMGTLSDLFTMFLGLVMAYWLAKDYPVIIHEIAILVGPKHREGMTMLFAVMSRSMGGYMRGIVITSVVGGFLSYIGFSWIGHPYAGLMSITVGILHFIPVIGPWIAAGLAMVLALFTSPTLALFSLLVSVVAQNVTDNVVSPLVMQSAVKVHPIMSLTAIIVGNALGGVLGMVLAIPLSAALKGIFVYDFETRTGRQIVSYEGAIFKSTPFHDNEGAILPSFDALDDDRFFEYTRLVPRVKNVNVTAETPPDSIRPTIADVVRRYNEQLGTTAFHIGLSRDTNNSDKPGATSATDATGTGGDGADKSTTSHGTAGATSTTSATQTMISDTPTTSTKEHHDNV</sequence>
<dbReference type="GO" id="GO:0005886">
    <property type="term" value="C:plasma membrane"/>
    <property type="evidence" value="ECO:0007669"/>
    <property type="project" value="UniProtKB-SubCell"/>
</dbReference>
<evidence type="ECO:0000256" key="2">
    <source>
        <dbReference type="ARBA" id="ARBA00009773"/>
    </source>
</evidence>
<dbReference type="RefSeq" id="WP_002563465.1">
    <property type="nucleotide sequence ID" value="NZ_CALJSN010000006.1"/>
</dbReference>
<dbReference type="Proteomes" id="UP000183687">
    <property type="component" value="Unassembled WGS sequence"/>
</dbReference>
<dbReference type="Pfam" id="PF01594">
    <property type="entry name" value="AI-2E_transport"/>
    <property type="match status" value="1"/>
</dbReference>
<feature type="transmembrane region" description="Helical" evidence="9">
    <location>
        <begin position="288"/>
        <end position="308"/>
    </location>
</feature>
<feature type="transmembrane region" description="Helical" evidence="9">
    <location>
        <begin position="85"/>
        <end position="107"/>
    </location>
</feature>
<evidence type="ECO:0000256" key="3">
    <source>
        <dbReference type="ARBA" id="ARBA00022448"/>
    </source>
</evidence>
<proteinExistence type="inferred from homology"/>
<protein>
    <submittedName>
        <fullName evidence="10">Predicted PurR-regulated permease PerM</fullName>
    </submittedName>
</protein>
<dbReference type="InterPro" id="IPR002549">
    <property type="entry name" value="AI-2E-like"/>
</dbReference>
<name>A0AB38A566_9ACTN</name>
<keyword evidence="3" id="KW-0813">Transport</keyword>
<feature type="transmembrane region" description="Helical" evidence="9">
    <location>
        <begin position="25"/>
        <end position="46"/>
    </location>
</feature>
<organism evidence="10 11">
    <name type="scientific">Atopobium minutum</name>
    <dbReference type="NCBI Taxonomy" id="1381"/>
    <lineage>
        <taxon>Bacteria</taxon>
        <taxon>Bacillati</taxon>
        <taxon>Actinomycetota</taxon>
        <taxon>Coriobacteriia</taxon>
        <taxon>Coriobacteriales</taxon>
        <taxon>Atopobiaceae</taxon>
        <taxon>Atopobium</taxon>
    </lineage>
</organism>
<dbReference type="PANTHER" id="PTHR21716:SF53">
    <property type="entry name" value="PERMEASE PERM-RELATED"/>
    <property type="match status" value="1"/>
</dbReference>
<feature type="transmembrane region" description="Helical" evidence="9">
    <location>
        <begin position="262"/>
        <end position="281"/>
    </location>
</feature>
<dbReference type="PANTHER" id="PTHR21716">
    <property type="entry name" value="TRANSMEMBRANE PROTEIN"/>
    <property type="match status" value="1"/>
</dbReference>
<dbReference type="AlphaFoldDB" id="A0AB38A566"/>
<gene>
    <name evidence="10" type="ORF">SAMN04489746_0356</name>
</gene>
<feature type="transmembrane region" description="Helical" evidence="9">
    <location>
        <begin position="173"/>
        <end position="198"/>
    </location>
</feature>
<comment type="similarity">
    <text evidence="2">Belongs to the autoinducer-2 exporter (AI-2E) (TC 2.A.86) family.</text>
</comment>
<evidence type="ECO:0000313" key="11">
    <source>
        <dbReference type="Proteomes" id="UP000183687"/>
    </source>
</evidence>
<evidence type="ECO:0000256" key="4">
    <source>
        <dbReference type="ARBA" id="ARBA00022475"/>
    </source>
</evidence>
<evidence type="ECO:0000256" key="7">
    <source>
        <dbReference type="ARBA" id="ARBA00023136"/>
    </source>
</evidence>
<evidence type="ECO:0000313" key="10">
    <source>
        <dbReference type="EMBL" id="SEB48008.1"/>
    </source>
</evidence>
<evidence type="ECO:0000256" key="5">
    <source>
        <dbReference type="ARBA" id="ARBA00022692"/>
    </source>
</evidence>
<feature type="compositionally biased region" description="Low complexity" evidence="8">
    <location>
        <begin position="482"/>
        <end position="501"/>
    </location>
</feature>